<evidence type="ECO:0000256" key="3">
    <source>
        <dbReference type="ARBA" id="ARBA00023002"/>
    </source>
</evidence>
<dbReference type="GO" id="GO:0016702">
    <property type="term" value="F:oxidoreductase activity, acting on single donors with incorporation of molecular oxygen, incorporation of two atoms of oxygen"/>
    <property type="evidence" value="ECO:0007669"/>
    <property type="project" value="InterPro"/>
</dbReference>
<dbReference type="Pfam" id="PF00305">
    <property type="entry name" value="Lipoxygenase"/>
    <property type="match status" value="1"/>
</dbReference>
<protein>
    <recommendedName>
        <fullName evidence="4">Lipoxygenase domain-containing protein</fullName>
    </recommendedName>
</protein>
<evidence type="ECO:0000259" key="4">
    <source>
        <dbReference type="PROSITE" id="PS51393"/>
    </source>
</evidence>
<keyword evidence="2" id="KW-0223">Dioxygenase</keyword>
<dbReference type="InterPro" id="IPR013819">
    <property type="entry name" value="LipOase_C"/>
</dbReference>
<feature type="domain" description="Lipoxygenase" evidence="4">
    <location>
        <begin position="1"/>
        <end position="87"/>
    </location>
</feature>
<dbReference type="Proteomes" id="UP000639772">
    <property type="component" value="Chromosome 10"/>
</dbReference>
<dbReference type="Gene3D" id="1.20.245.10">
    <property type="entry name" value="Lipoxygenase-1, Domain 5"/>
    <property type="match status" value="1"/>
</dbReference>
<dbReference type="AlphaFoldDB" id="A0A835ULF5"/>
<dbReference type="InterPro" id="IPR000907">
    <property type="entry name" value="LipOase"/>
</dbReference>
<comment type="caution">
    <text evidence="5">The sequence shown here is derived from an EMBL/GenBank/DDBJ whole genome shotgun (WGS) entry which is preliminary data.</text>
</comment>
<reference evidence="5 6" key="1">
    <citation type="journal article" date="2020" name="Nat. Food">
        <title>A phased Vanilla planifolia genome enables genetic improvement of flavour and production.</title>
        <authorList>
            <person name="Hasing T."/>
            <person name="Tang H."/>
            <person name="Brym M."/>
            <person name="Khazi F."/>
            <person name="Huang T."/>
            <person name="Chambers A.H."/>
        </authorList>
    </citation>
    <scope>NUCLEOTIDE SEQUENCE [LARGE SCALE GENOMIC DNA]</scope>
    <source>
        <tissue evidence="5">Leaf</tissue>
    </source>
</reference>
<evidence type="ECO:0000256" key="2">
    <source>
        <dbReference type="ARBA" id="ARBA00022964"/>
    </source>
</evidence>
<dbReference type="EMBL" id="JADCNM010000010">
    <property type="protein sequence ID" value="KAG0465010.1"/>
    <property type="molecule type" value="Genomic_DNA"/>
</dbReference>
<dbReference type="OrthoDB" id="772496at2759"/>
<accession>A0A835ULF5</accession>
<dbReference type="GO" id="GO:0046872">
    <property type="term" value="F:metal ion binding"/>
    <property type="evidence" value="ECO:0007669"/>
    <property type="project" value="UniProtKB-KW"/>
</dbReference>
<keyword evidence="1" id="KW-0479">Metal-binding</keyword>
<dbReference type="GO" id="GO:0034440">
    <property type="term" value="P:lipid oxidation"/>
    <property type="evidence" value="ECO:0007669"/>
    <property type="project" value="InterPro"/>
</dbReference>
<sequence length="87" mass="9611">MPMESDASGNFADWPEAMVVIAVLNVLSSRSPDDEYVGALPQAAWAEEAEVKVAFERFNGRMKEIEGIIDGSNRDAGLRNRSCRMSF</sequence>
<gene>
    <name evidence="5" type="ORF">HPP92_019174</name>
</gene>
<name>A0A835ULF5_VANPL</name>
<dbReference type="InterPro" id="IPR036226">
    <property type="entry name" value="LipOase_C_sf"/>
</dbReference>
<dbReference type="PROSITE" id="PS51393">
    <property type="entry name" value="LIPOXYGENASE_3"/>
    <property type="match status" value="1"/>
</dbReference>
<dbReference type="PANTHER" id="PTHR11771">
    <property type="entry name" value="LIPOXYGENASE"/>
    <property type="match status" value="1"/>
</dbReference>
<evidence type="ECO:0000313" key="6">
    <source>
        <dbReference type="Proteomes" id="UP000639772"/>
    </source>
</evidence>
<dbReference type="SUPFAM" id="SSF48484">
    <property type="entry name" value="Lipoxigenase"/>
    <property type="match status" value="1"/>
</dbReference>
<proteinExistence type="predicted"/>
<evidence type="ECO:0000256" key="1">
    <source>
        <dbReference type="ARBA" id="ARBA00022723"/>
    </source>
</evidence>
<evidence type="ECO:0000313" key="5">
    <source>
        <dbReference type="EMBL" id="KAG0465010.1"/>
    </source>
</evidence>
<keyword evidence="3" id="KW-0560">Oxidoreductase</keyword>
<organism evidence="5 6">
    <name type="scientific">Vanilla planifolia</name>
    <name type="common">Vanilla</name>
    <dbReference type="NCBI Taxonomy" id="51239"/>
    <lineage>
        <taxon>Eukaryota</taxon>
        <taxon>Viridiplantae</taxon>
        <taxon>Streptophyta</taxon>
        <taxon>Embryophyta</taxon>
        <taxon>Tracheophyta</taxon>
        <taxon>Spermatophyta</taxon>
        <taxon>Magnoliopsida</taxon>
        <taxon>Liliopsida</taxon>
        <taxon>Asparagales</taxon>
        <taxon>Orchidaceae</taxon>
        <taxon>Vanilloideae</taxon>
        <taxon>Vanilleae</taxon>
        <taxon>Vanilla</taxon>
    </lineage>
</organism>